<organism evidence="1 2">
    <name type="scientific">Araneus ventricosus</name>
    <name type="common">Orbweaver spider</name>
    <name type="synonym">Epeira ventricosa</name>
    <dbReference type="NCBI Taxonomy" id="182803"/>
    <lineage>
        <taxon>Eukaryota</taxon>
        <taxon>Metazoa</taxon>
        <taxon>Ecdysozoa</taxon>
        <taxon>Arthropoda</taxon>
        <taxon>Chelicerata</taxon>
        <taxon>Arachnida</taxon>
        <taxon>Araneae</taxon>
        <taxon>Araneomorphae</taxon>
        <taxon>Entelegynae</taxon>
        <taxon>Araneoidea</taxon>
        <taxon>Araneidae</taxon>
        <taxon>Araneus</taxon>
    </lineage>
</organism>
<evidence type="ECO:0000313" key="2">
    <source>
        <dbReference type="Proteomes" id="UP000499080"/>
    </source>
</evidence>
<sequence>MAAFDEDSRIVVPFKPSLSYMCFAKIAVELYNEFGIKTLNKAFPEMKSLRLREFKKCSPENFTLLCNRAKERLLVIPMSLRKGILEAVERVEREIMEWIQQHERKVPRHYYYGKCTFFWRSDGTINREKTAQEIVHNQNVDIGARFEIACMYCLVKSIQTLWAVLEANGETESYERPYHKSYCNAMVHFWVRWLREGAQFHWTQAAHEYLSFRMFVVYPNGSEPSFSTLFRMLMPGDRCKFFKDLFLCDTDDLRFCLYTVTNKEQEEIMKLHAYKVLQIHTVWPLASLFLEIAEKSWKFLSHYSFYQMLHYLLDLRDNIDYDYYEYLAVEFWNISPDHFKEHRGRHRFWIVKKVLKFIEEIKEKKS</sequence>
<protein>
    <submittedName>
        <fullName evidence="1">Uncharacterized protein</fullName>
    </submittedName>
</protein>
<dbReference type="OrthoDB" id="5827962at2759"/>
<gene>
    <name evidence="1" type="ORF">AVEN_104739_1</name>
</gene>
<dbReference type="AlphaFoldDB" id="A0A4Y2MIV7"/>
<evidence type="ECO:0000313" key="1">
    <source>
        <dbReference type="EMBL" id="GBN27101.1"/>
    </source>
</evidence>
<dbReference type="EMBL" id="BGPR01007473">
    <property type="protein sequence ID" value="GBN27101.1"/>
    <property type="molecule type" value="Genomic_DNA"/>
</dbReference>
<name>A0A4Y2MIV7_ARAVE</name>
<dbReference type="Proteomes" id="UP000499080">
    <property type="component" value="Unassembled WGS sequence"/>
</dbReference>
<accession>A0A4Y2MIV7</accession>
<reference evidence="1 2" key="1">
    <citation type="journal article" date="2019" name="Sci. Rep.">
        <title>Orb-weaving spider Araneus ventricosus genome elucidates the spidroin gene catalogue.</title>
        <authorList>
            <person name="Kono N."/>
            <person name="Nakamura H."/>
            <person name="Ohtoshi R."/>
            <person name="Moran D.A.P."/>
            <person name="Shinohara A."/>
            <person name="Yoshida Y."/>
            <person name="Fujiwara M."/>
            <person name="Mori M."/>
            <person name="Tomita M."/>
            <person name="Arakawa K."/>
        </authorList>
    </citation>
    <scope>NUCLEOTIDE SEQUENCE [LARGE SCALE GENOMIC DNA]</scope>
</reference>
<keyword evidence="2" id="KW-1185">Reference proteome</keyword>
<comment type="caution">
    <text evidence="1">The sequence shown here is derived from an EMBL/GenBank/DDBJ whole genome shotgun (WGS) entry which is preliminary data.</text>
</comment>
<proteinExistence type="predicted"/>